<proteinExistence type="predicted"/>
<keyword evidence="2" id="KW-1185">Reference proteome</keyword>
<accession>A0ABP9Q6E0</accession>
<dbReference type="EMBL" id="BAABJP010000013">
    <property type="protein sequence ID" value="GAA5156423.1"/>
    <property type="molecule type" value="Genomic_DNA"/>
</dbReference>
<comment type="caution">
    <text evidence="1">The sequence shown here is derived from an EMBL/GenBank/DDBJ whole genome shotgun (WGS) entry which is preliminary data.</text>
</comment>
<dbReference type="Proteomes" id="UP001428817">
    <property type="component" value="Unassembled WGS sequence"/>
</dbReference>
<evidence type="ECO:0000313" key="1">
    <source>
        <dbReference type="EMBL" id="GAA5156423.1"/>
    </source>
</evidence>
<name>A0ABP9Q6E0_9PSEU</name>
<reference evidence="2" key="1">
    <citation type="journal article" date="2019" name="Int. J. Syst. Evol. Microbiol.">
        <title>The Global Catalogue of Microorganisms (GCM) 10K type strain sequencing project: providing services to taxonomists for standard genome sequencing and annotation.</title>
        <authorList>
            <consortium name="The Broad Institute Genomics Platform"/>
            <consortium name="The Broad Institute Genome Sequencing Center for Infectious Disease"/>
            <person name="Wu L."/>
            <person name="Ma J."/>
        </authorList>
    </citation>
    <scope>NUCLEOTIDE SEQUENCE [LARGE SCALE GENOMIC DNA]</scope>
    <source>
        <strain evidence="2">JCM 18303</strain>
    </source>
</reference>
<evidence type="ECO:0000313" key="2">
    <source>
        <dbReference type="Proteomes" id="UP001428817"/>
    </source>
</evidence>
<evidence type="ECO:0008006" key="3">
    <source>
        <dbReference type="Google" id="ProtNLM"/>
    </source>
</evidence>
<organism evidence="1 2">
    <name type="scientific">Pseudonocardia eucalypti</name>
    <dbReference type="NCBI Taxonomy" id="648755"/>
    <lineage>
        <taxon>Bacteria</taxon>
        <taxon>Bacillati</taxon>
        <taxon>Actinomycetota</taxon>
        <taxon>Actinomycetes</taxon>
        <taxon>Pseudonocardiales</taxon>
        <taxon>Pseudonocardiaceae</taxon>
        <taxon>Pseudonocardia</taxon>
    </lineage>
</organism>
<gene>
    <name evidence="1" type="ORF">GCM10023321_32130</name>
</gene>
<protein>
    <recommendedName>
        <fullName evidence="3">STAS domain-containing protein</fullName>
    </recommendedName>
</protein>
<sequence length="182" mass="19438">MICSGVPHPWEGRCWKNPRAPVPIGEVAQPGLLQRRGEADHPTLRRDALSLAHADDHASVGELVGVKAGDRAGRAARHTVSGAERAVAGVRAARRAGWRAAGAIDVHLDLSGMLDHDPGLARTLAWAQTQLHGNGGNLLITGANEQLCAELHDAVTELHAQPGWHDQWPGTLTYRPETADQP</sequence>